<dbReference type="HAMAP" id="MF_00201">
    <property type="entry name" value="RecO"/>
    <property type="match status" value="1"/>
</dbReference>
<evidence type="ECO:0000256" key="6">
    <source>
        <dbReference type="ARBA" id="ARBA00033409"/>
    </source>
</evidence>
<keyword evidence="4 7" id="KW-0233">DNA recombination</keyword>
<dbReference type="GO" id="GO:0006310">
    <property type="term" value="P:DNA recombination"/>
    <property type="evidence" value="ECO:0007669"/>
    <property type="project" value="UniProtKB-UniRule"/>
</dbReference>
<dbReference type="InterPro" id="IPR042242">
    <property type="entry name" value="RecO_C"/>
</dbReference>
<evidence type="ECO:0000256" key="3">
    <source>
        <dbReference type="ARBA" id="ARBA00022763"/>
    </source>
</evidence>
<evidence type="ECO:0000313" key="9">
    <source>
        <dbReference type="EMBL" id="CUS04448.2"/>
    </source>
</evidence>
<accession>A0A160T5J4</accession>
<feature type="domain" description="DNA replication/recombination mediator RecO N-terminal" evidence="8">
    <location>
        <begin position="6"/>
        <end position="82"/>
    </location>
</feature>
<evidence type="ECO:0000256" key="4">
    <source>
        <dbReference type="ARBA" id="ARBA00023172"/>
    </source>
</evidence>
<dbReference type="Pfam" id="PF11967">
    <property type="entry name" value="RecO_N"/>
    <property type="match status" value="1"/>
</dbReference>
<comment type="similarity">
    <text evidence="1 7">Belongs to the RecO family.</text>
</comment>
<dbReference type="Gene3D" id="1.20.1440.120">
    <property type="entry name" value="Recombination protein O, C-terminal domain"/>
    <property type="match status" value="1"/>
</dbReference>
<evidence type="ECO:0000313" key="10">
    <source>
        <dbReference type="Proteomes" id="UP000215027"/>
    </source>
</evidence>
<dbReference type="EMBL" id="LN890655">
    <property type="protein sequence ID" value="CUS04448.2"/>
    <property type="molecule type" value="Genomic_DNA"/>
</dbReference>
<keyword evidence="3 7" id="KW-0227">DNA damage</keyword>
<dbReference type="InterPro" id="IPR012340">
    <property type="entry name" value="NA-bd_OB-fold"/>
</dbReference>
<dbReference type="SUPFAM" id="SSF57863">
    <property type="entry name" value="ArfGap/RecO-like zinc finger"/>
    <property type="match status" value="1"/>
</dbReference>
<organism evidence="9 10">
    <name type="scientific">Candidatus Promineifilum breve</name>
    <dbReference type="NCBI Taxonomy" id="1806508"/>
    <lineage>
        <taxon>Bacteria</taxon>
        <taxon>Bacillati</taxon>
        <taxon>Chloroflexota</taxon>
        <taxon>Ardenticatenia</taxon>
        <taxon>Candidatus Promineifilales</taxon>
        <taxon>Candidatus Promineifilaceae</taxon>
        <taxon>Candidatus Promineifilum</taxon>
    </lineage>
</organism>
<dbReference type="AlphaFoldDB" id="A0A160T5J4"/>
<evidence type="ECO:0000259" key="8">
    <source>
        <dbReference type="Pfam" id="PF11967"/>
    </source>
</evidence>
<dbReference type="SUPFAM" id="SSF50249">
    <property type="entry name" value="Nucleic acid-binding proteins"/>
    <property type="match status" value="1"/>
</dbReference>
<reference evidence="9" key="1">
    <citation type="submission" date="2016-01" db="EMBL/GenBank/DDBJ databases">
        <authorList>
            <person name="Mcilroy J.S."/>
            <person name="Karst M S."/>
            <person name="Albertsen M."/>
        </authorList>
    </citation>
    <scope>NUCLEOTIDE SEQUENCE</scope>
    <source>
        <strain evidence="9">Cfx-K</strain>
    </source>
</reference>
<keyword evidence="5 7" id="KW-0234">DNA repair</keyword>
<evidence type="ECO:0000256" key="5">
    <source>
        <dbReference type="ARBA" id="ARBA00023204"/>
    </source>
</evidence>
<gene>
    <name evidence="7 9" type="primary">recO</name>
    <name evidence="9" type="ORF">CFX0092_A2570</name>
</gene>
<dbReference type="KEGG" id="pbf:CFX0092_A2570"/>
<evidence type="ECO:0000256" key="7">
    <source>
        <dbReference type="HAMAP-Rule" id="MF_00201"/>
    </source>
</evidence>
<dbReference type="GO" id="GO:0006302">
    <property type="term" value="P:double-strand break repair"/>
    <property type="evidence" value="ECO:0007669"/>
    <property type="project" value="TreeGrafter"/>
</dbReference>
<dbReference type="PANTHER" id="PTHR33991">
    <property type="entry name" value="DNA REPAIR PROTEIN RECO"/>
    <property type="match status" value="1"/>
</dbReference>
<dbReference type="PANTHER" id="PTHR33991:SF1">
    <property type="entry name" value="DNA REPAIR PROTEIN RECO"/>
    <property type="match status" value="1"/>
</dbReference>
<dbReference type="Pfam" id="PF02565">
    <property type="entry name" value="RecO_C"/>
    <property type="match status" value="1"/>
</dbReference>
<dbReference type="InterPro" id="IPR037278">
    <property type="entry name" value="ARFGAP/RecO"/>
</dbReference>
<dbReference type="OrthoDB" id="9797083at2"/>
<dbReference type="NCBIfam" id="TIGR00613">
    <property type="entry name" value="reco"/>
    <property type="match status" value="1"/>
</dbReference>
<dbReference type="RefSeq" id="WP_095043779.1">
    <property type="nucleotide sequence ID" value="NZ_LN890655.1"/>
</dbReference>
<dbReference type="Proteomes" id="UP000215027">
    <property type="component" value="Chromosome I"/>
</dbReference>
<protein>
    <recommendedName>
        <fullName evidence="2 7">DNA repair protein RecO</fullName>
    </recommendedName>
    <alternativeName>
        <fullName evidence="6 7">Recombination protein O</fullName>
    </alternativeName>
</protein>
<keyword evidence="10" id="KW-1185">Reference proteome</keyword>
<evidence type="ECO:0000256" key="2">
    <source>
        <dbReference type="ARBA" id="ARBA00021310"/>
    </source>
</evidence>
<comment type="function">
    <text evidence="7">Involved in DNA repair and RecF pathway recombination.</text>
</comment>
<dbReference type="InterPro" id="IPR022572">
    <property type="entry name" value="DNA_rep/recomb_RecO_N"/>
</dbReference>
<name>A0A160T5J4_9CHLR</name>
<dbReference type="InterPro" id="IPR003717">
    <property type="entry name" value="RecO"/>
</dbReference>
<evidence type="ECO:0000256" key="1">
    <source>
        <dbReference type="ARBA" id="ARBA00007452"/>
    </source>
</evidence>
<dbReference type="Gene3D" id="2.40.50.140">
    <property type="entry name" value="Nucleic acid-binding proteins"/>
    <property type="match status" value="1"/>
</dbReference>
<sequence>MPRDRTYRTEAIVIRRSDFGEADRLLTLFSAERGKVRAIGKGARKPQSRKTGHVELFMRSRFLVAEGRDLDIVTQAEMVEAYAALRDDLLRATYASYAVELLDRFTVDDDPHPDIYELLSAALGWFATLPADELLLPARYFELRLLSMTGFQPRLFNCLHCGEPIQEQAQAFSADLGGLLCPNCQATDPRARPISAVAVKVMRYLQTRPWDTVSQLRLRPAVLHEIERVMYAYLTHILERDLKSVDFIHRLRREATLFVPVEEE</sequence>
<dbReference type="GO" id="GO:0043590">
    <property type="term" value="C:bacterial nucleoid"/>
    <property type="evidence" value="ECO:0007669"/>
    <property type="project" value="TreeGrafter"/>
</dbReference>
<proteinExistence type="inferred from homology"/>